<dbReference type="InterPro" id="IPR027417">
    <property type="entry name" value="P-loop_NTPase"/>
</dbReference>
<feature type="compositionally biased region" description="Basic and acidic residues" evidence="2">
    <location>
        <begin position="136"/>
        <end position="146"/>
    </location>
</feature>
<proteinExistence type="predicted"/>
<dbReference type="OrthoDB" id="2135133at2759"/>
<dbReference type="InterPro" id="IPR036543">
    <property type="entry name" value="Guanylate-bd_C_sf"/>
</dbReference>
<dbReference type="GO" id="GO:0005525">
    <property type="term" value="F:GTP binding"/>
    <property type="evidence" value="ECO:0007669"/>
    <property type="project" value="InterPro"/>
</dbReference>
<dbReference type="VEuPathDB" id="ToxoDB:EMWEY_00015890"/>
<dbReference type="GeneID" id="25335575"/>
<dbReference type="Proteomes" id="UP000030763">
    <property type="component" value="Unassembled WGS sequence"/>
</dbReference>
<dbReference type="GO" id="GO:0003924">
    <property type="term" value="F:GTPase activity"/>
    <property type="evidence" value="ECO:0007669"/>
    <property type="project" value="InterPro"/>
</dbReference>
<feature type="region of interest" description="Disordered" evidence="2">
    <location>
        <begin position="1"/>
        <end position="47"/>
    </location>
</feature>
<feature type="region of interest" description="Disordered" evidence="2">
    <location>
        <begin position="558"/>
        <end position="598"/>
    </location>
</feature>
<keyword evidence="1" id="KW-0378">Hydrolase</keyword>
<dbReference type="InterPro" id="IPR015894">
    <property type="entry name" value="Guanylate-bd_N"/>
</dbReference>
<name>U6M2K2_EIMMA</name>
<evidence type="ECO:0000259" key="3">
    <source>
        <dbReference type="Pfam" id="PF02263"/>
    </source>
</evidence>
<dbReference type="SUPFAM" id="SSF52540">
    <property type="entry name" value="P-loop containing nucleoside triphosphate hydrolases"/>
    <property type="match status" value="1"/>
</dbReference>
<feature type="compositionally biased region" description="Basic and acidic residues" evidence="2">
    <location>
        <begin position="993"/>
        <end position="1015"/>
    </location>
</feature>
<feature type="region of interest" description="Disordered" evidence="2">
    <location>
        <begin position="984"/>
        <end position="1015"/>
    </location>
</feature>
<gene>
    <name evidence="5" type="ORF">EMWEY_00015890</name>
</gene>
<evidence type="ECO:0000259" key="4">
    <source>
        <dbReference type="Pfam" id="PF02841"/>
    </source>
</evidence>
<dbReference type="Gene3D" id="3.40.50.300">
    <property type="entry name" value="P-loop containing nucleotide triphosphate hydrolases"/>
    <property type="match status" value="1"/>
</dbReference>
<dbReference type="RefSeq" id="XP_013335108.1">
    <property type="nucleotide sequence ID" value="XM_013479654.1"/>
</dbReference>
<dbReference type="SUPFAM" id="SSF48340">
    <property type="entry name" value="Interferon-induced guanylate-binding protein 1 (GBP1), C-terminal domain"/>
    <property type="match status" value="1"/>
</dbReference>
<sequence length="1061" mass="117125">MFVSPLPRDSDIPSVTPTGQTVLVANAPDSPQREAEQRRSFKKYPGGKLCGKATLGENTGNQWRKGASVSSVQRLGSVDPENGDVNLTASLETFIAGVQGQQTKTHPVSVIPHNSPFENGSGIGEIRIDSANNLHGSREGETREGRAGSTMDDYGRSSYAQSALGSVFPEAYAKPYSVTGGGGPSAMPASSSYQVVLSDGTSYPSAVFPAASGRDAARSSFPQAATPQNYSSPAHVAAEIPSFPYTETIHYAEPAATVSPVAGGTTNYYTSYYRRQFPASPIVADSAMVGDDGVPAVSLPHEKYRMRDPAHATSDQKFPSDEQAERFTITSLTEPMLLVDGVMGLPLRGQAPSDRGTSLLSNPLAHGRDSRHFTAKKKLLPRPMQLIHVNRWDGKEVLTVDEGARRWLSELTTRSVAVISICGELQTGKSGLANLLLDDDVMSSTVGFAVGSSTAAPAMHKGSRFVQRAESDGKTEGVWVSAIEAEGDKDNLVYLVLDFEGIGSRRKTVEHDQRLFTLALLVSHFLVFVTRGAVDSDTLFSLASASAWTQRLRVTHVGGVDRPDQKPPTPTHVGPPTSPSPKGKADAAPVASKPVSHSPNNWRAPALLWVIQDFNMSMVDEQQNPLTAGDYLEALLSLTLSRDTQNLSKLAQGLENSQIRMARQEVSDLFDDRDCVTLPSPLGQYVPYQQQASSGQTQGRALEAVSVSEFVPLYQRRLAQLRSRVFRDCKGRAMDGIALTGISLTRILEKLVEGINAGEVPESVRLLGSIQHDECRRWKQVCEDAFTKELRDTFQAKLPVPTKELQDGAEQLQRKYSEHFKIHAIGDDEILRHYKAQLKEKLRRITERALEENERHAEWKCRQKAKLLSDKLGIDQKINGKLYMDLQALNDDLALLRQEYNAEARGPQHVHQRVLNDYIDQLLSKGAKAVADALKDLARDSERTAALLHQKTMDAERKSDKAVKLEQELQNKDFEAEQLRRELEDEREQQTLQEERHRQETKELRRELAEQRETNQRLSALYHSRVMDEDDGYRFGVRRGKHSAVGLNDQPRCFGNKCTIM</sequence>
<evidence type="ECO:0000313" key="5">
    <source>
        <dbReference type="EMBL" id="CDJ58462.1"/>
    </source>
</evidence>
<feature type="domain" description="Guanylate-binding protein/Atlastin C-terminal" evidence="4">
    <location>
        <begin position="736"/>
        <end position="1013"/>
    </location>
</feature>
<feature type="domain" description="Guanylate-binding protein N-terminal" evidence="3">
    <location>
        <begin position="396"/>
        <end position="557"/>
    </location>
</feature>
<dbReference type="Pfam" id="PF02841">
    <property type="entry name" value="GBP_C"/>
    <property type="match status" value="1"/>
</dbReference>
<dbReference type="PANTHER" id="PTHR10751">
    <property type="entry name" value="GUANYLATE BINDING PROTEIN"/>
    <property type="match status" value="1"/>
</dbReference>
<dbReference type="InterPro" id="IPR003191">
    <property type="entry name" value="Guanylate-bd/ATL_C"/>
</dbReference>
<protein>
    <submittedName>
        <fullName evidence="5">Guanylate binding protein, putative</fullName>
    </submittedName>
</protein>
<keyword evidence="6" id="KW-1185">Reference proteome</keyword>
<feature type="region of interest" description="Disordered" evidence="2">
    <location>
        <begin position="132"/>
        <end position="152"/>
    </location>
</feature>
<accession>U6M2K2</accession>
<dbReference type="OMA" id="HAEWKCR"/>
<dbReference type="EMBL" id="HG719661">
    <property type="protein sequence ID" value="CDJ58462.1"/>
    <property type="molecule type" value="Genomic_DNA"/>
</dbReference>
<dbReference type="Gene3D" id="1.20.1000.10">
    <property type="entry name" value="Guanylate-binding protein, C-terminal domain"/>
    <property type="match status" value="1"/>
</dbReference>
<feature type="compositionally biased region" description="Polar residues" evidence="2">
    <location>
        <begin position="13"/>
        <end position="23"/>
    </location>
</feature>
<evidence type="ECO:0000313" key="6">
    <source>
        <dbReference type="Proteomes" id="UP000030763"/>
    </source>
</evidence>
<reference evidence="5" key="2">
    <citation type="submission" date="2013-10" db="EMBL/GenBank/DDBJ databases">
        <authorList>
            <person name="Aslett M."/>
        </authorList>
    </citation>
    <scope>NUCLEOTIDE SEQUENCE [LARGE SCALE GENOMIC DNA]</scope>
    <source>
        <strain evidence="5">Weybridge</strain>
    </source>
</reference>
<evidence type="ECO:0000256" key="2">
    <source>
        <dbReference type="SAM" id="MobiDB-lite"/>
    </source>
</evidence>
<reference evidence="5" key="1">
    <citation type="submission" date="2013-10" db="EMBL/GenBank/DDBJ databases">
        <title>Genomic analysis of the causative agents of coccidiosis in chickens.</title>
        <authorList>
            <person name="Reid A.J."/>
            <person name="Blake D."/>
            <person name="Billington K."/>
            <person name="Browne H."/>
            <person name="Dunn M."/>
            <person name="Hung S."/>
            <person name="Kawahara F."/>
            <person name="Miranda-Saavedra D."/>
            <person name="Mourier T."/>
            <person name="Nagra H."/>
            <person name="Otto T.D."/>
            <person name="Rawlings N."/>
            <person name="Sanchez A."/>
            <person name="Sanders M."/>
            <person name="Subramaniam C."/>
            <person name="Tay Y."/>
            <person name="Dear P."/>
            <person name="Doerig C."/>
            <person name="Gruber A."/>
            <person name="Parkinson J."/>
            <person name="Shirley M."/>
            <person name="Wan K.L."/>
            <person name="Berriman M."/>
            <person name="Tomley F."/>
            <person name="Pain A."/>
        </authorList>
    </citation>
    <scope>NUCLEOTIDE SEQUENCE [LARGE SCALE GENOMIC DNA]</scope>
    <source>
        <strain evidence="5">Weybridge</strain>
    </source>
</reference>
<dbReference type="Pfam" id="PF02263">
    <property type="entry name" value="GBP"/>
    <property type="match status" value="1"/>
</dbReference>
<feature type="region of interest" description="Disordered" evidence="2">
    <location>
        <begin position="105"/>
        <end position="124"/>
    </location>
</feature>
<organism evidence="5 6">
    <name type="scientific">Eimeria maxima</name>
    <name type="common">Coccidian parasite</name>
    <dbReference type="NCBI Taxonomy" id="5804"/>
    <lineage>
        <taxon>Eukaryota</taxon>
        <taxon>Sar</taxon>
        <taxon>Alveolata</taxon>
        <taxon>Apicomplexa</taxon>
        <taxon>Conoidasida</taxon>
        <taxon>Coccidia</taxon>
        <taxon>Eucoccidiorida</taxon>
        <taxon>Eimeriorina</taxon>
        <taxon>Eimeriidae</taxon>
        <taxon>Eimeria</taxon>
    </lineage>
</organism>
<evidence type="ECO:0000256" key="1">
    <source>
        <dbReference type="ARBA" id="ARBA00022801"/>
    </source>
</evidence>
<dbReference type="AlphaFoldDB" id="U6M2K2"/>